<feature type="transmembrane region" description="Helical" evidence="5">
    <location>
        <begin position="201"/>
        <end position="229"/>
    </location>
</feature>
<reference evidence="7 8" key="1">
    <citation type="submission" date="2023-11" db="EMBL/GenBank/DDBJ databases">
        <authorList>
            <person name="Xu M."/>
            <person name="Jiang T."/>
        </authorList>
    </citation>
    <scope>NUCLEOTIDE SEQUENCE [LARGE SCALE GENOMIC DNA]</scope>
    <source>
        <strain evidence="7 8">SD</strain>
    </source>
</reference>
<evidence type="ECO:0000256" key="1">
    <source>
        <dbReference type="ARBA" id="ARBA00004651"/>
    </source>
</evidence>
<proteinExistence type="predicted"/>
<feature type="transmembrane region" description="Helical" evidence="5">
    <location>
        <begin position="279"/>
        <end position="296"/>
    </location>
</feature>
<evidence type="ECO:0000256" key="5">
    <source>
        <dbReference type="SAM" id="Phobius"/>
    </source>
</evidence>
<evidence type="ECO:0000313" key="8">
    <source>
        <dbReference type="Proteomes" id="UP001277761"/>
    </source>
</evidence>
<comment type="subcellular location">
    <subcellularLocation>
        <location evidence="1">Cell membrane</location>
        <topology evidence="1">Multi-pass membrane protein</topology>
    </subcellularLocation>
</comment>
<evidence type="ECO:0000259" key="6">
    <source>
        <dbReference type="PROSITE" id="PS50850"/>
    </source>
</evidence>
<name>A0ABU4VQ17_9ACTN</name>
<keyword evidence="2 5" id="KW-0812">Transmembrane</keyword>
<evidence type="ECO:0000256" key="4">
    <source>
        <dbReference type="ARBA" id="ARBA00023136"/>
    </source>
</evidence>
<dbReference type="Gene3D" id="1.20.1250.20">
    <property type="entry name" value="MFS general substrate transporter like domains"/>
    <property type="match status" value="2"/>
</dbReference>
<feature type="transmembrane region" description="Helical" evidence="5">
    <location>
        <begin position="249"/>
        <end position="267"/>
    </location>
</feature>
<evidence type="ECO:0000256" key="3">
    <source>
        <dbReference type="ARBA" id="ARBA00022989"/>
    </source>
</evidence>
<accession>A0ABU4VQ17</accession>
<dbReference type="PROSITE" id="PS50850">
    <property type="entry name" value="MFS"/>
    <property type="match status" value="1"/>
</dbReference>
<comment type="caution">
    <text evidence="7">The sequence shown here is derived from an EMBL/GenBank/DDBJ whole genome shotgun (WGS) entry which is preliminary data.</text>
</comment>
<gene>
    <name evidence="7" type="ORF">SK069_15485</name>
</gene>
<feature type="transmembrane region" description="Helical" evidence="5">
    <location>
        <begin position="20"/>
        <end position="39"/>
    </location>
</feature>
<dbReference type="InterPro" id="IPR020846">
    <property type="entry name" value="MFS_dom"/>
</dbReference>
<feature type="transmembrane region" description="Helical" evidence="5">
    <location>
        <begin position="363"/>
        <end position="382"/>
    </location>
</feature>
<dbReference type="Proteomes" id="UP001277761">
    <property type="component" value="Unassembled WGS sequence"/>
</dbReference>
<feature type="transmembrane region" description="Helical" evidence="5">
    <location>
        <begin position="336"/>
        <end position="357"/>
    </location>
</feature>
<dbReference type="SUPFAM" id="SSF103473">
    <property type="entry name" value="MFS general substrate transporter"/>
    <property type="match status" value="1"/>
</dbReference>
<dbReference type="InterPro" id="IPR011701">
    <property type="entry name" value="MFS"/>
</dbReference>
<organism evidence="7 8">
    <name type="scientific">Patulibacter brassicae</name>
    <dbReference type="NCBI Taxonomy" id="1705717"/>
    <lineage>
        <taxon>Bacteria</taxon>
        <taxon>Bacillati</taxon>
        <taxon>Actinomycetota</taxon>
        <taxon>Thermoleophilia</taxon>
        <taxon>Solirubrobacterales</taxon>
        <taxon>Patulibacteraceae</taxon>
        <taxon>Patulibacter</taxon>
    </lineage>
</organism>
<dbReference type="EMBL" id="JAXAVX010000010">
    <property type="protein sequence ID" value="MDX8153001.1"/>
    <property type="molecule type" value="Genomic_DNA"/>
</dbReference>
<keyword evidence="8" id="KW-1185">Reference proteome</keyword>
<dbReference type="InterPro" id="IPR036259">
    <property type="entry name" value="MFS_trans_sf"/>
</dbReference>
<evidence type="ECO:0000256" key="2">
    <source>
        <dbReference type="ARBA" id="ARBA00022692"/>
    </source>
</evidence>
<keyword evidence="3 5" id="KW-1133">Transmembrane helix</keyword>
<keyword evidence="4 5" id="KW-0472">Membrane</keyword>
<evidence type="ECO:0000313" key="7">
    <source>
        <dbReference type="EMBL" id="MDX8153001.1"/>
    </source>
</evidence>
<dbReference type="Pfam" id="PF07690">
    <property type="entry name" value="MFS_1"/>
    <property type="match status" value="1"/>
</dbReference>
<dbReference type="PANTHER" id="PTHR23542:SF1">
    <property type="entry name" value="MAJOR FACILITATOR SUPERFAMILY (MFS) PROFILE DOMAIN-CONTAINING PROTEIN"/>
    <property type="match status" value="1"/>
</dbReference>
<dbReference type="PANTHER" id="PTHR23542">
    <property type="match status" value="1"/>
</dbReference>
<sequence>MPPVVAYRELLRAPGVGRLFAGSLLARCCNGALGLLLVLRVRELGGDYGTAGIVAGAYALGLAVGAPLLGRAIDRRGQTAVLRLAAAGTASGLVALALLPHGAVAAAIPLAALTGATMPPVSSCARALWEVVFPEPARRHGMLALDATAFEATYVVVPAALVALAAVSAPAALGLAAGAVLAGTAWFTGAPASRAWRADAAAAPSLLGALAAPGVRVVVGVWVLLAVAIGTTEVAIAAFAEEHGARSATGLLLAAWGVTSMIGGLVAGRRAPREPVGRLAALLVVLGVAHAALALAGSMATLAVALLLAGLALAPAMIVGLGLLSDAAPPGRLTEASTWLATGLGVGIALGAAAGGALVDAHAAWAAFGLGAPGLLVAAWLVRARRADLGPPA</sequence>
<feature type="domain" description="Major facilitator superfamily (MFS) profile" evidence="6">
    <location>
        <begin position="214"/>
        <end position="393"/>
    </location>
</feature>
<feature type="transmembrane region" description="Helical" evidence="5">
    <location>
        <begin position="51"/>
        <end position="69"/>
    </location>
</feature>
<feature type="transmembrane region" description="Helical" evidence="5">
    <location>
        <begin position="302"/>
        <end position="324"/>
    </location>
</feature>
<dbReference type="RefSeq" id="WP_319955153.1">
    <property type="nucleotide sequence ID" value="NZ_JAXAVX010000010.1"/>
</dbReference>
<protein>
    <submittedName>
        <fullName evidence="7">MFS transporter</fullName>
    </submittedName>
</protein>